<gene>
    <name evidence="2" type="ORF">ACF05T_09450</name>
</gene>
<protein>
    <recommendedName>
        <fullName evidence="4">Secreted protein</fullName>
    </recommendedName>
</protein>
<evidence type="ECO:0000313" key="2">
    <source>
        <dbReference type="EMBL" id="MFF8276317.1"/>
    </source>
</evidence>
<accession>A0ABW6Y9R2</accession>
<comment type="caution">
    <text evidence="2">The sequence shown here is derived from an EMBL/GenBank/DDBJ whole genome shotgun (WGS) entry which is preliminary data.</text>
</comment>
<organism evidence="2 3">
    <name type="scientific">Streptomyces lateritius</name>
    <dbReference type="NCBI Taxonomy" id="67313"/>
    <lineage>
        <taxon>Bacteria</taxon>
        <taxon>Bacillati</taxon>
        <taxon>Actinomycetota</taxon>
        <taxon>Actinomycetes</taxon>
        <taxon>Kitasatosporales</taxon>
        <taxon>Streptomycetaceae</taxon>
        <taxon>Streptomyces</taxon>
    </lineage>
</organism>
<feature type="chain" id="PRO_5046794899" description="Secreted protein" evidence="1">
    <location>
        <begin position="30"/>
        <end position="158"/>
    </location>
</feature>
<evidence type="ECO:0000313" key="3">
    <source>
        <dbReference type="Proteomes" id="UP001603013"/>
    </source>
</evidence>
<name>A0ABW6Y9R2_9ACTN</name>
<dbReference type="Proteomes" id="UP001603013">
    <property type="component" value="Unassembled WGS sequence"/>
</dbReference>
<keyword evidence="1" id="KW-0732">Signal</keyword>
<dbReference type="RefSeq" id="WP_391933858.1">
    <property type="nucleotide sequence ID" value="NZ_JBIBSM010000004.1"/>
</dbReference>
<evidence type="ECO:0008006" key="4">
    <source>
        <dbReference type="Google" id="ProtNLM"/>
    </source>
</evidence>
<evidence type="ECO:0000256" key="1">
    <source>
        <dbReference type="SAM" id="SignalP"/>
    </source>
</evidence>
<proteinExistence type="predicted"/>
<dbReference type="EMBL" id="JBIBSM010000004">
    <property type="protein sequence ID" value="MFF8276317.1"/>
    <property type="molecule type" value="Genomic_DNA"/>
</dbReference>
<reference evidence="2 3" key="1">
    <citation type="submission" date="2024-10" db="EMBL/GenBank/DDBJ databases">
        <title>The Natural Products Discovery Center: Release of the First 8490 Sequenced Strains for Exploring Actinobacteria Biosynthetic Diversity.</title>
        <authorList>
            <person name="Kalkreuter E."/>
            <person name="Kautsar S.A."/>
            <person name="Yang D."/>
            <person name="Bader C.D."/>
            <person name="Teijaro C.N."/>
            <person name="Fluegel L."/>
            <person name="Davis C.M."/>
            <person name="Simpson J.R."/>
            <person name="Lauterbach L."/>
            <person name="Steele A.D."/>
            <person name="Gui C."/>
            <person name="Meng S."/>
            <person name="Li G."/>
            <person name="Viehrig K."/>
            <person name="Ye F."/>
            <person name="Su P."/>
            <person name="Kiefer A.F."/>
            <person name="Nichols A."/>
            <person name="Cepeda A.J."/>
            <person name="Yan W."/>
            <person name="Fan B."/>
            <person name="Jiang Y."/>
            <person name="Adhikari A."/>
            <person name="Zheng C.-J."/>
            <person name="Schuster L."/>
            <person name="Cowan T.M."/>
            <person name="Smanski M.J."/>
            <person name="Chevrette M.G."/>
            <person name="De Carvalho L.P.S."/>
            <person name="Shen B."/>
        </authorList>
    </citation>
    <scope>NUCLEOTIDE SEQUENCE [LARGE SCALE GENOMIC DNA]</scope>
    <source>
        <strain evidence="2 3">NPDC015755</strain>
    </source>
</reference>
<keyword evidence="3" id="KW-1185">Reference proteome</keyword>
<feature type="signal peptide" evidence="1">
    <location>
        <begin position="1"/>
        <end position="29"/>
    </location>
</feature>
<sequence>MKSFRVLQVAAASALALVPVLGTPAPASAATYCSTHQDKEFPTNGYNTDVTVKICIEQDVPTGAYRAIASVSWQEGAGNKFNNFDVHLRTEKYDVTFHGMVCDLTAQINRFEANHVDCKVAWDYRSPGGVTGDATVLYDIADDGEGELRWDLTGSPSM</sequence>